<feature type="domain" description="OmpR/PhoB-type" evidence="7">
    <location>
        <begin position="23"/>
        <end position="95"/>
    </location>
</feature>
<dbReference type="PANTHER" id="PTHR35807:SF1">
    <property type="entry name" value="TRANSCRIPTIONAL REGULATOR REDD"/>
    <property type="match status" value="1"/>
</dbReference>
<dbReference type="InterPro" id="IPR016032">
    <property type="entry name" value="Sig_transdc_resp-reg_C-effctor"/>
</dbReference>
<evidence type="ECO:0000256" key="1">
    <source>
        <dbReference type="ARBA" id="ARBA00005820"/>
    </source>
</evidence>
<dbReference type="EMBL" id="FOUY01000011">
    <property type="protein sequence ID" value="SFN26833.1"/>
    <property type="molecule type" value="Genomic_DNA"/>
</dbReference>
<dbReference type="Gene3D" id="1.10.10.10">
    <property type="entry name" value="Winged helix-like DNA-binding domain superfamily/Winged helix DNA-binding domain"/>
    <property type="match status" value="1"/>
</dbReference>
<dbReference type="SUPFAM" id="SSF48452">
    <property type="entry name" value="TPR-like"/>
    <property type="match status" value="2"/>
</dbReference>
<accession>A0A1I4XN39</accession>
<dbReference type="SUPFAM" id="SSF46894">
    <property type="entry name" value="C-terminal effector domain of the bipartite response regulators"/>
    <property type="match status" value="1"/>
</dbReference>
<evidence type="ECO:0000259" key="8">
    <source>
        <dbReference type="SMART" id="SM01043"/>
    </source>
</evidence>
<dbReference type="SMART" id="SM01043">
    <property type="entry name" value="BTAD"/>
    <property type="match status" value="1"/>
</dbReference>
<dbReference type="InterPro" id="IPR051677">
    <property type="entry name" value="AfsR-DnrI-RedD_regulator"/>
</dbReference>
<evidence type="ECO:0000256" key="3">
    <source>
        <dbReference type="ARBA" id="ARBA00023125"/>
    </source>
</evidence>
<organism evidence="9 10">
    <name type="scientific">Pseudonocardia ammonioxydans</name>
    <dbReference type="NCBI Taxonomy" id="260086"/>
    <lineage>
        <taxon>Bacteria</taxon>
        <taxon>Bacillati</taxon>
        <taxon>Actinomycetota</taxon>
        <taxon>Actinomycetes</taxon>
        <taxon>Pseudonocardiales</taxon>
        <taxon>Pseudonocardiaceae</taxon>
        <taxon>Pseudonocardia</taxon>
    </lineage>
</organism>
<evidence type="ECO:0000256" key="4">
    <source>
        <dbReference type="ARBA" id="ARBA00023163"/>
    </source>
</evidence>
<keyword evidence="3 9" id="KW-0238">DNA-binding</keyword>
<dbReference type="GO" id="GO:0006355">
    <property type="term" value="P:regulation of DNA-templated transcription"/>
    <property type="evidence" value="ECO:0007669"/>
    <property type="project" value="InterPro"/>
</dbReference>
<dbReference type="SMART" id="SM00862">
    <property type="entry name" value="Trans_reg_C"/>
    <property type="match status" value="1"/>
</dbReference>
<dbReference type="Pfam" id="PF03704">
    <property type="entry name" value="BTAD"/>
    <property type="match status" value="1"/>
</dbReference>
<dbReference type="PRINTS" id="PR00364">
    <property type="entry name" value="DISEASERSIST"/>
</dbReference>
<evidence type="ECO:0000256" key="5">
    <source>
        <dbReference type="SAM" id="MobiDB-lite"/>
    </source>
</evidence>
<dbReference type="PANTHER" id="PTHR35807">
    <property type="entry name" value="TRANSCRIPTIONAL REGULATOR REDD-RELATED"/>
    <property type="match status" value="1"/>
</dbReference>
<dbReference type="GO" id="GO:0003677">
    <property type="term" value="F:DNA binding"/>
    <property type="evidence" value="ECO:0007669"/>
    <property type="project" value="UniProtKB-KW"/>
</dbReference>
<keyword evidence="4" id="KW-0804">Transcription</keyword>
<evidence type="ECO:0000259" key="6">
    <source>
        <dbReference type="SMART" id="SM00382"/>
    </source>
</evidence>
<proteinExistence type="inferred from homology"/>
<dbReference type="InterPro" id="IPR001867">
    <property type="entry name" value="OmpR/PhoB-type_DNA-bd"/>
</dbReference>
<dbReference type="OrthoDB" id="4329304at2"/>
<keyword evidence="2" id="KW-0805">Transcription regulation</keyword>
<protein>
    <submittedName>
        <fullName evidence="9">DNA-binding transcriptional activator of the SARP family</fullName>
    </submittedName>
</protein>
<evidence type="ECO:0000259" key="7">
    <source>
        <dbReference type="SMART" id="SM00862"/>
    </source>
</evidence>
<keyword evidence="10" id="KW-1185">Reference proteome</keyword>
<dbReference type="InterPro" id="IPR036388">
    <property type="entry name" value="WH-like_DNA-bd_sf"/>
</dbReference>
<dbReference type="InterPro" id="IPR011990">
    <property type="entry name" value="TPR-like_helical_dom_sf"/>
</dbReference>
<evidence type="ECO:0000256" key="2">
    <source>
        <dbReference type="ARBA" id="ARBA00023015"/>
    </source>
</evidence>
<gene>
    <name evidence="9" type="ORF">SAMN05216207_1011131</name>
</gene>
<evidence type="ECO:0000313" key="9">
    <source>
        <dbReference type="EMBL" id="SFN26833.1"/>
    </source>
</evidence>
<dbReference type="Gene3D" id="3.40.50.300">
    <property type="entry name" value="P-loop containing nucleotide triphosphate hydrolases"/>
    <property type="match status" value="1"/>
</dbReference>
<feature type="domain" description="Bacterial transcriptional activator" evidence="8">
    <location>
        <begin position="102"/>
        <end position="243"/>
    </location>
</feature>
<feature type="domain" description="AAA+ ATPase" evidence="6">
    <location>
        <begin position="297"/>
        <end position="435"/>
    </location>
</feature>
<comment type="similarity">
    <text evidence="1">Belongs to the AfsR/DnrI/RedD regulatory family.</text>
</comment>
<dbReference type="Gene3D" id="1.25.40.10">
    <property type="entry name" value="Tetratricopeptide repeat domain"/>
    <property type="match status" value="2"/>
</dbReference>
<feature type="region of interest" description="Disordered" evidence="5">
    <location>
        <begin position="249"/>
        <end position="276"/>
    </location>
</feature>
<dbReference type="Proteomes" id="UP000199614">
    <property type="component" value="Unassembled WGS sequence"/>
</dbReference>
<name>A0A1I4XN39_PSUAM</name>
<dbReference type="Pfam" id="PF00486">
    <property type="entry name" value="Trans_reg_C"/>
    <property type="match status" value="1"/>
</dbReference>
<dbReference type="GO" id="GO:0000160">
    <property type="term" value="P:phosphorelay signal transduction system"/>
    <property type="evidence" value="ECO:0007669"/>
    <property type="project" value="InterPro"/>
</dbReference>
<dbReference type="InterPro" id="IPR027417">
    <property type="entry name" value="P-loop_NTPase"/>
</dbReference>
<dbReference type="STRING" id="260086.SAMN05216207_1011131"/>
<evidence type="ECO:0000313" key="10">
    <source>
        <dbReference type="Proteomes" id="UP000199614"/>
    </source>
</evidence>
<dbReference type="CDD" id="cd15831">
    <property type="entry name" value="BTAD"/>
    <property type="match status" value="1"/>
</dbReference>
<dbReference type="InterPro" id="IPR003593">
    <property type="entry name" value="AAA+_ATPase"/>
</dbReference>
<dbReference type="SUPFAM" id="SSF52540">
    <property type="entry name" value="P-loop containing nucleoside triphosphate hydrolases"/>
    <property type="match status" value="1"/>
</dbReference>
<reference evidence="9 10" key="1">
    <citation type="submission" date="2016-10" db="EMBL/GenBank/DDBJ databases">
        <authorList>
            <person name="de Groot N.N."/>
        </authorList>
    </citation>
    <scope>NUCLEOTIDE SEQUENCE [LARGE SCALE GENOMIC DNA]</scope>
    <source>
        <strain evidence="9 10">CGMCC 4.1877</strain>
    </source>
</reference>
<sequence>MRRRGWRYVRFGVLGPVSVVSRAGPVPVSGRLRTGLLALLLARANRPVSAESLLGAFWDEDGPAHRQRLQTNVHKLRRALGEPERLVFEAGSYRLLVEPGELDADRFEAGAAAAAGTTDPRRRAELLREALGLWRGRPFHGLDLPGLVEPAQRLGESRRTAQEQLYGAEIECGRHEEVLGELVDLAGRHPLRERVQALLMTALHRAGRQADALAVYRDTRRALVDELGLDPGPELQAAEYAVLAGSESTVPVSSTASPTDGRAPEPVPPAELPASAGDIVGRRAELHDLDTLRAAGTPTPVLVTGTAGVGKSALVVHWGRTSARHFPDGQLYVDLQGFSPQDPLPATVALGRFLRSLGDDPATLPEDLSERAGRFRTRCAGRRLLVVLDNAATAEQVRPLLPGSASCLVVVTSRNRLDGLVARDGARRLELGRLSDADARALVAAHVDTGTLGPEQVGELVGRCAGLPLALRVAAARLAESGDPGPLLDALAGADGPLDALDTADDHSSVRSVLSWSYRRLPAEAARLYRLCGNRCEHAEHHIDVEGAVALLGTPDSRAARRLLDELVRSGVLEEVRTGRYRMHELLRAHAVEVATGSPEDTTGLLRLLAQYLQTATAASSFLQPRETPLLSADLPEMRAERPADRATALRWLDTHRGNLMCSAEFAAAHQRPELVVDISTTVWPYLDRDGHLDEARHLHTLARDAARTLGHEPAEGIALRALGLLELGAERDQEAVTLLQTALGLHPAGSRHPDGQALHTTTKLCLAAAHVPLGRVGDALRLAREAEPELARTPAAAAALRHLTRLLHRHGHADEARHYRRLTPAPAVAAVGPS</sequence>
<feature type="compositionally biased region" description="Low complexity" evidence="5">
    <location>
        <begin position="249"/>
        <end position="259"/>
    </location>
</feature>
<dbReference type="InterPro" id="IPR005158">
    <property type="entry name" value="BTAD"/>
</dbReference>
<dbReference type="GO" id="GO:0043531">
    <property type="term" value="F:ADP binding"/>
    <property type="evidence" value="ECO:0007669"/>
    <property type="project" value="InterPro"/>
</dbReference>
<dbReference type="SMART" id="SM00382">
    <property type="entry name" value="AAA"/>
    <property type="match status" value="1"/>
</dbReference>
<dbReference type="AlphaFoldDB" id="A0A1I4XN39"/>